<keyword evidence="2" id="KW-0808">Transferase</keyword>
<evidence type="ECO:0000313" key="3">
    <source>
        <dbReference type="Proteomes" id="UP001358193"/>
    </source>
</evidence>
<sequence>MLQDKLIVINLMGGPGTGKSTTAAGIFNKLKKMGVDCELATEYAKDKVWEENYKILSDQIYVFGKQQHRLYRLKDKVKIAITDSPLLLSIIYDQSNNEFLKKLVLDVFNSYENINFYIQRNVDYVEEGRCQNAAEAVIVDDKCIKLMEENNIGYQLTTSTDAEDDIIDYIKQNILASI</sequence>
<protein>
    <submittedName>
        <fullName evidence="2">Thymidylate kinase</fullName>
    </submittedName>
</protein>
<keyword evidence="3" id="KW-1185">Reference proteome</keyword>
<dbReference type="Gene3D" id="3.40.50.300">
    <property type="entry name" value="P-loop containing nucleotide triphosphate hydrolases"/>
    <property type="match status" value="1"/>
</dbReference>
<feature type="domain" description="NadR/Ttd14 AAA" evidence="1">
    <location>
        <begin position="9"/>
        <end position="162"/>
    </location>
</feature>
<accession>A0ABZ0Z2S3</accession>
<dbReference type="Proteomes" id="UP001358193">
    <property type="component" value="Segment"/>
</dbReference>
<evidence type="ECO:0000259" key="1">
    <source>
        <dbReference type="Pfam" id="PF13521"/>
    </source>
</evidence>
<dbReference type="GO" id="GO:0016301">
    <property type="term" value="F:kinase activity"/>
    <property type="evidence" value="ECO:0007669"/>
    <property type="project" value="UniProtKB-KW"/>
</dbReference>
<dbReference type="Pfam" id="PF13521">
    <property type="entry name" value="AAA_28"/>
    <property type="match status" value="1"/>
</dbReference>
<reference evidence="2 3" key="1">
    <citation type="submission" date="2023-11" db="EMBL/GenBank/DDBJ databases">
        <authorList>
            <person name="Cook R."/>
            <person name="Crisci M."/>
            <person name="Pye H."/>
            <person name="Adriaenssens E."/>
            <person name="Santini J."/>
        </authorList>
    </citation>
    <scope>NUCLEOTIDE SEQUENCE [LARGE SCALE GENOMIC DNA]</scope>
    <source>
        <strain evidence="2">Lak_Megaphage_Sonny</strain>
    </source>
</reference>
<proteinExistence type="predicted"/>
<keyword evidence="2" id="KW-0418">Kinase</keyword>
<organism evidence="2 3">
    <name type="scientific">phage Lak_Megaphage_Sonny</name>
    <dbReference type="NCBI Taxonomy" id="3109229"/>
    <lineage>
        <taxon>Viruses</taxon>
        <taxon>Duplodnaviria</taxon>
        <taxon>Heunggongvirae</taxon>
        <taxon>Uroviricota</taxon>
        <taxon>Caudoviricetes</taxon>
        <taxon>Caudoviricetes code 15 clade</taxon>
    </lineage>
</organism>
<dbReference type="EMBL" id="OR769223">
    <property type="protein sequence ID" value="WQJ53371.1"/>
    <property type="molecule type" value="Genomic_DNA"/>
</dbReference>
<evidence type="ECO:0000313" key="2">
    <source>
        <dbReference type="EMBL" id="WQJ53371.1"/>
    </source>
</evidence>
<dbReference type="InterPro" id="IPR027417">
    <property type="entry name" value="P-loop_NTPase"/>
</dbReference>
<dbReference type="SUPFAM" id="SSF52540">
    <property type="entry name" value="P-loop containing nucleoside triphosphate hydrolases"/>
    <property type="match status" value="1"/>
</dbReference>
<name>A0ABZ0Z2S3_9CAUD</name>
<dbReference type="InterPro" id="IPR038727">
    <property type="entry name" value="NadR/Ttd14_AAA_dom"/>
</dbReference>